<dbReference type="EMBL" id="JAAXKY010000027">
    <property type="protein sequence ID" value="NMH77621.1"/>
    <property type="molecule type" value="Genomic_DNA"/>
</dbReference>
<organism evidence="3 4">
    <name type="scientific">Pseudonocardia xinjiangensis</name>
    <dbReference type="NCBI Taxonomy" id="75289"/>
    <lineage>
        <taxon>Bacteria</taxon>
        <taxon>Bacillati</taxon>
        <taxon>Actinomycetota</taxon>
        <taxon>Actinomycetes</taxon>
        <taxon>Pseudonocardiales</taxon>
        <taxon>Pseudonocardiaceae</taxon>
        <taxon>Pseudonocardia</taxon>
    </lineage>
</organism>
<evidence type="ECO:0000313" key="4">
    <source>
        <dbReference type="Proteomes" id="UP001296706"/>
    </source>
</evidence>
<proteinExistence type="predicted"/>
<evidence type="ECO:0000256" key="1">
    <source>
        <dbReference type="SAM" id="MobiDB-lite"/>
    </source>
</evidence>
<dbReference type="Proteomes" id="UP001296706">
    <property type="component" value="Unassembled WGS sequence"/>
</dbReference>
<feature type="compositionally biased region" description="Pro residues" evidence="1">
    <location>
        <begin position="89"/>
        <end position="99"/>
    </location>
</feature>
<comment type="caution">
    <text evidence="3">The sequence shown here is derived from an EMBL/GenBank/DDBJ whole genome shotgun (WGS) entry which is preliminary data.</text>
</comment>
<name>A0ABX1REP4_9PSEU</name>
<feature type="region of interest" description="Disordered" evidence="1">
    <location>
        <begin position="65"/>
        <end position="104"/>
    </location>
</feature>
<reference evidence="3 4" key="1">
    <citation type="submission" date="2020-04" db="EMBL/GenBank/DDBJ databases">
        <authorList>
            <person name="Klaysubun C."/>
            <person name="Duangmal K."/>
            <person name="Lipun K."/>
        </authorList>
    </citation>
    <scope>NUCLEOTIDE SEQUENCE [LARGE SCALE GENOMIC DNA]</scope>
    <source>
        <strain evidence="3 4">JCM 11839</strain>
    </source>
</reference>
<feature type="compositionally biased region" description="Polar residues" evidence="1">
    <location>
        <begin position="219"/>
        <end position="230"/>
    </location>
</feature>
<evidence type="ECO:0000256" key="2">
    <source>
        <dbReference type="SAM" id="SignalP"/>
    </source>
</evidence>
<keyword evidence="4" id="KW-1185">Reference proteome</keyword>
<accession>A0ABX1REP4</accession>
<sequence>MLKKAGIVAVAATAGISALTPLAFALDRDDRGDGDDNTSFVIEDNSVERNQVNRCDFEQNSAATGLPGPILSQSQQGNCVNVGDGSSLGPPPPPPPGPGPDSEVVYSSIPDNLPGHVISISYNATGTSELGDEVGLAGGPDRELESLEVVLDSSACQVGNFYSNNCVTTPGATFAHPITMNVYAVDDSGPTPTPGALLATRTEVSSIPYRPSADPVSCTGANAANGSTRPTMPATAASRSG</sequence>
<feature type="region of interest" description="Disordered" evidence="1">
    <location>
        <begin position="208"/>
        <end position="241"/>
    </location>
</feature>
<feature type="signal peptide" evidence="2">
    <location>
        <begin position="1"/>
        <end position="25"/>
    </location>
</feature>
<dbReference type="RefSeq" id="WP_211174094.1">
    <property type="nucleotide sequence ID" value="NZ_JAAXKY010000027.1"/>
</dbReference>
<evidence type="ECO:0008006" key="5">
    <source>
        <dbReference type="Google" id="ProtNLM"/>
    </source>
</evidence>
<feature type="chain" id="PRO_5045775294" description="Secreted protein" evidence="2">
    <location>
        <begin position="26"/>
        <end position="241"/>
    </location>
</feature>
<protein>
    <recommendedName>
        <fullName evidence="5">Secreted protein</fullName>
    </recommendedName>
</protein>
<keyword evidence="2" id="KW-0732">Signal</keyword>
<gene>
    <name evidence="3" type="ORF">HF577_11065</name>
</gene>
<evidence type="ECO:0000313" key="3">
    <source>
        <dbReference type="EMBL" id="NMH77621.1"/>
    </source>
</evidence>